<name>A0A0P0XE76_ORYSJ</name>
<keyword evidence="2" id="KW-1185">Reference proteome</keyword>
<evidence type="ECO:0000313" key="2">
    <source>
        <dbReference type="Proteomes" id="UP000059680"/>
    </source>
</evidence>
<reference evidence="1 2" key="3">
    <citation type="journal article" date="2013" name="Rice">
        <title>Improvement of the Oryza sativa Nipponbare reference genome using next generation sequence and optical map data.</title>
        <authorList>
            <person name="Kawahara Y."/>
            <person name="de la Bastide M."/>
            <person name="Hamilton J.P."/>
            <person name="Kanamori H."/>
            <person name="McCombie W.R."/>
            <person name="Ouyang S."/>
            <person name="Schwartz D.C."/>
            <person name="Tanaka T."/>
            <person name="Wu J."/>
            <person name="Zhou S."/>
            <person name="Childs K.L."/>
            <person name="Davidson R.M."/>
            <person name="Lin H."/>
            <person name="Quesada-Ocampo L."/>
            <person name="Vaillancourt B."/>
            <person name="Sakai H."/>
            <person name="Lee S.S."/>
            <person name="Kim J."/>
            <person name="Numa H."/>
            <person name="Itoh T."/>
            <person name="Buell C.R."/>
            <person name="Matsumoto T."/>
        </authorList>
    </citation>
    <scope>NUCLEOTIDE SEQUENCE [LARGE SCALE GENOMIC DNA]</scope>
    <source>
        <strain evidence="2">cv. Nipponbare</strain>
    </source>
</reference>
<organism evidence="1 2">
    <name type="scientific">Oryza sativa subsp. japonica</name>
    <name type="common">Rice</name>
    <dbReference type="NCBI Taxonomy" id="39947"/>
    <lineage>
        <taxon>Eukaryota</taxon>
        <taxon>Viridiplantae</taxon>
        <taxon>Streptophyta</taxon>
        <taxon>Embryophyta</taxon>
        <taxon>Tracheophyta</taxon>
        <taxon>Spermatophyta</taxon>
        <taxon>Magnoliopsida</taxon>
        <taxon>Liliopsida</taxon>
        <taxon>Poales</taxon>
        <taxon>Poaceae</taxon>
        <taxon>BOP clade</taxon>
        <taxon>Oryzoideae</taxon>
        <taxon>Oryzeae</taxon>
        <taxon>Oryzinae</taxon>
        <taxon>Oryza</taxon>
        <taxon>Oryza sativa</taxon>
    </lineage>
</organism>
<dbReference type="PaxDb" id="39947-A0A0P0XE76"/>
<dbReference type="Proteomes" id="UP000059680">
    <property type="component" value="Chromosome 8"/>
</dbReference>
<accession>A0A0P0XE76</accession>
<sequence>MEITTSHGVALSSTTCVVLSLSTAASHLSPKPTPLSQLDALWCLLVGCTVEAEEAVLWRPTWPRRLAMSTVDAEEAVPRRLAMSKVKGATGTTMTGDGGMNEIWSLELLVVWWRLM</sequence>
<gene>
    <name evidence="1" type="ordered locus">Os08g0299801</name>
    <name evidence="1" type="ORF">OSNPB_080299801</name>
</gene>
<dbReference type="Gramene" id="Os08t0299801-01">
    <property type="protein sequence ID" value="Os08t0299801-01"/>
    <property type="gene ID" value="Os08g0299801"/>
</dbReference>
<proteinExistence type="predicted"/>
<feature type="non-terminal residue" evidence="1">
    <location>
        <position position="116"/>
    </location>
</feature>
<evidence type="ECO:0000313" key="1">
    <source>
        <dbReference type="EMBL" id="BAT04803.1"/>
    </source>
</evidence>
<reference evidence="2" key="1">
    <citation type="journal article" date="2005" name="Nature">
        <title>The map-based sequence of the rice genome.</title>
        <authorList>
            <consortium name="International rice genome sequencing project (IRGSP)"/>
            <person name="Matsumoto T."/>
            <person name="Wu J."/>
            <person name="Kanamori H."/>
            <person name="Katayose Y."/>
            <person name="Fujisawa M."/>
            <person name="Namiki N."/>
            <person name="Mizuno H."/>
            <person name="Yamamoto K."/>
            <person name="Antonio B.A."/>
            <person name="Baba T."/>
            <person name="Sakata K."/>
            <person name="Nagamura Y."/>
            <person name="Aoki H."/>
            <person name="Arikawa K."/>
            <person name="Arita K."/>
            <person name="Bito T."/>
            <person name="Chiden Y."/>
            <person name="Fujitsuka N."/>
            <person name="Fukunaka R."/>
            <person name="Hamada M."/>
            <person name="Harada C."/>
            <person name="Hayashi A."/>
            <person name="Hijishita S."/>
            <person name="Honda M."/>
            <person name="Hosokawa S."/>
            <person name="Ichikawa Y."/>
            <person name="Idonuma A."/>
            <person name="Iijima M."/>
            <person name="Ikeda M."/>
            <person name="Ikeno M."/>
            <person name="Ito K."/>
            <person name="Ito S."/>
            <person name="Ito T."/>
            <person name="Ito Y."/>
            <person name="Ito Y."/>
            <person name="Iwabuchi A."/>
            <person name="Kamiya K."/>
            <person name="Karasawa W."/>
            <person name="Kurita K."/>
            <person name="Katagiri S."/>
            <person name="Kikuta A."/>
            <person name="Kobayashi H."/>
            <person name="Kobayashi N."/>
            <person name="Machita K."/>
            <person name="Maehara T."/>
            <person name="Masukawa M."/>
            <person name="Mizubayashi T."/>
            <person name="Mukai Y."/>
            <person name="Nagasaki H."/>
            <person name="Nagata Y."/>
            <person name="Naito S."/>
            <person name="Nakashima M."/>
            <person name="Nakama Y."/>
            <person name="Nakamichi Y."/>
            <person name="Nakamura M."/>
            <person name="Meguro A."/>
            <person name="Negishi M."/>
            <person name="Ohta I."/>
            <person name="Ohta T."/>
            <person name="Okamoto M."/>
            <person name="Ono N."/>
            <person name="Saji S."/>
            <person name="Sakaguchi M."/>
            <person name="Sakai K."/>
            <person name="Shibata M."/>
            <person name="Shimokawa T."/>
            <person name="Song J."/>
            <person name="Takazaki Y."/>
            <person name="Terasawa K."/>
            <person name="Tsugane M."/>
            <person name="Tsuji K."/>
            <person name="Ueda S."/>
            <person name="Waki K."/>
            <person name="Yamagata H."/>
            <person name="Yamamoto M."/>
            <person name="Yamamoto S."/>
            <person name="Yamane H."/>
            <person name="Yoshiki S."/>
            <person name="Yoshihara R."/>
            <person name="Yukawa K."/>
            <person name="Zhong H."/>
            <person name="Yano M."/>
            <person name="Yuan Q."/>
            <person name="Ouyang S."/>
            <person name="Liu J."/>
            <person name="Jones K.M."/>
            <person name="Gansberger K."/>
            <person name="Moffat K."/>
            <person name="Hill J."/>
            <person name="Bera J."/>
            <person name="Fadrosh D."/>
            <person name="Jin S."/>
            <person name="Johri S."/>
            <person name="Kim M."/>
            <person name="Overton L."/>
            <person name="Reardon M."/>
            <person name="Tsitrin T."/>
            <person name="Vuong H."/>
            <person name="Weaver B."/>
            <person name="Ciecko A."/>
            <person name="Tallon L."/>
            <person name="Jackson J."/>
            <person name="Pai G."/>
            <person name="Aken S.V."/>
            <person name="Utterback T."/>
            <person name="Reidmuller S."/>
            <person name="Feldblyum T."/>
            <person name="Hsiao J."/>
            <person name="Zismann V."/>
            <person name="Iobst S."/>
            <person name="de Vazeille A.R."/>
            <person name="Buell C.R."/>
            <person name="Ying K."/>
            <person name="Li Y."/>
            <person name="Lu T."/>
            <person name="Huang Y."/>
            <person name="Zhao Q."/>
            <person name="Feng Q."/>
            <person name="Zhang L."/>
            <person name="Zhu J."/>
            <person name="Weng Q."/>
            <person name="Mu J."/>
            <person name="Lu Y."/>
            <person name="Fan D."/>
            <person name="Liu Y."/>
            <person name="Guan J."/>
            <person name="Zhang Y."/>
            <person name="Yu S."/>
            <person name="Liu X."/>
            <person name="Zhang Y."/>
            <person name="Hong G."/>
            <person name="Han B."/>
            <person name="Choisne N."/>
            <person name="Demange N."/>
            <person name="Orjeda G."/>
            <person name="Samain S."/>
            <person name="Cattolico L."/>
            <person name="Pelletier E."/>
            <person name="Couloux A."/>
            <person name="Segurens B."/>
            <person name="Wincker P."/>
            <person name="D'Hont A."/>
            <person name="Scarpelli C."/>
            <person name="Weissenbach J."/>
            <person name="Salanoubat M."/>
            <person name="Quetier F."/>
            <person name="Yu Y."/>
            <person name="Kim H.R."/>
            <person name="Rambo T."/>
            <person name="Currie J."/>
            <person name="Collura K."/>
            <person name="Luo M."/>
            <person name="Yang T."/>
            <person name="Ammiraju J.S.S."/>
            <person name="Engler F."/>
            <person name="Soderlund C."/>
            <person name="Wing R.A."/>
            <person name="Palmer L.E."/>
            <person name="de la Bastide M."/>
            <person name="Spiegel L."/>
            <person name="Nascimento L."/>
            <person name="Zutavern T."/>
            <person name="O'Shaughnessy A."/>
            <person name="Dike S."/>
            <person name="Dedhia N."/>
            <person name="Preston R."/>
            <person name="Balija V."/>
            <person name="McCombie W.R."/>
            <person name="Chow T."/>
            <person name="Chen H."/>
            <person name="Chung M."/>
            <person name="Chen C."/>
            <person name="Shaw J."/>
            <person name="Wu H."/>
            <person name="Hsiao K."/>
            <person name="Chao Y."/>
            <person name="Chu M."/>
            <person name="Cheng C."/>
            <person name="Hour A."/>
            <person name="Lee P."/>
            <person name="Lin S."/>
            <person name="Lin Y."/>
            <person name="Liou J."/>
            <person name="Liu S."/>
            <person name="Hsing Y."/>
            <person name="Raghuvanshi S."/>
            <person name="Mohanty A."/>
            <person name="Bharti A.K."/>
            <person name="Gaur A."/>
            <person name="Gupta V."/>
            <person name="Kumar D."/>
            <person name="Ravi V."/>
            <person name="Vij S."/>
            <person name="Kapur A."/>
            <person name="Khurana P."/>
            <person name="Khurana P."/>
            <person name="Khurana J.P."/>
            <person name="Tyagi A.K."/>
            <person name="Gaikwad K."/>
            <person name="Singh A."/>
            <person name="Dalal V."/>
            <person name="Srivastava S."/>
            <person name="Dixit A."/>
            <person name="Pal A.K."/>
            <person name="Ghazi I.A."/>
            <person name="Yadav M."/>
            <person name="Pandit A."/>
            <person name="Bhargava A."/>
            <person name="Sureshbabu K."/>
            <person name="Batra K."/>
            <person name="Sharma T.R."/>
            <person name="Mohapatra T."/>
            <person name="Singh N.K."/>
            <person name="Messing J."/>
            <person name="Nelson A.B."/>
            <person name="Fuks G."/>
            <person name="Kavchok S."/>
            <person name="Keizer G."/>
            <person name="Linton E."/>
            <person name="Llaca V."/>
            <person name="Song R."/>
            <person name="Tanyolac B."/>
            <person name="Young S."/>
            <person name="Ho-Il K."/>
            <person name="Hahn J.H."/>
            <person name="Sangsakoo G."/>
            <person name="Vanavichit A."/>
            <person name="de Mattos Luiz.A.T."/>
            <person name="Zimmer P.D."/>
            <person name="Malone G."/>
            <person name="Dellagostin O."/>
            <person name="de Oliveira A.C."/>
            <person name="Bevan M."/>
            <person name="Bancroft I."/>
            <person name="Minx P."/>
            <person name="Cordum H."/>
            <person name="Wilson R."/>
            <person name="Cheng Z."/>
            <person name="Jin W."/>
            <person name="Jiang J."/>
            <person name="Leong S.A."/>
            <person name="Iwama H."/>
            <person name="Gojobori T."/>
            <person name="Itoh T."/>
            <person name="Niimura Y."/>
            <person name="Fujii Y."/>
            <person name="Habara T."/>
            <person name="Sakai H."/>
            <person name="Sato Y."/>
            <person name="Wilson G."/>
            <person name="Kumar K."/>
            <person name="McCouch S."/>
            <person name="Juretic N."/>
            <person name="Hoen D."/>
            <person name="Wright S."/>
            <person name="Bruskiewich R."/>
            <person name="Bureau T."/>
            <person name="Miyao A."/>
            <person name="Hirochika H."/>
            <person name="Nishikawa T."/>
            <person name="Kadowaki K."/>
            <person name="Sugiura M."/>
            <person name="Burr B."/>
            <person name="Sasaki T."/>
        </authorList>
    </citation>
    <scope>NUCLEOTIDE SEQUENCE [LARGE SCALE GENOMIC DNA]</scope>
    <source>
        <strain evidence="2">cv. Nipponbare</strain>
    </source>
</reference>
<reference evidence="1 2" key="2">
    <citation type="journal article" date="2013" name="Plant Cell Physiol.">
        <title>Rice Annotation Project Database (RAP-DB): an integrative and interactive database for rice genomics.</title>
        <authorList>
            <person name="Sakai H."/>
            <person name="Lee S.S."/>
            <person name="Tanaka T."/>
            <person name="Numa H."/>
            <person name="Kim J."/>
            <person name="Kawahara Y."/>
            <person name="Wakimoto H."/>
            <person name="Yang C.C."/>
            <person name="Iwamoto M."/>
            <person name="Abe T."/>
            <person name="Yamada Y."/>
            <person name="Muto A."/>
            <person name="Inokuchi H."/>
            <person name="Ikemura T."/>
            <person name="Matsumoto T."/>
            <person name="Sasaki T."/>
            <person name="Itoh T."/>
        </authorList>
    </citation>
    <scope>NUCLEOTIDE SEQUENCE [LARGE SCALE GENOMIC DNA]</scope>
    <source>
        <strain evidence="2">cv. Nipponbare</strain>
    </source>
</reference>
<dbReference type="EMBL" id="AP014964">
    <property type="protein sequence ID" value="BAT04803.1"/>
    <property type="molecule type" value="Genomic_DNA"/>
</dbReference>
<protein>
    <submittedName>
        <fullName evidence="1">Os08g0299801 protein</fullName>
    </submittedName>
</protein>
<dbReference type="AlphaFoldDB" id="A0A0P0XE76"/>
<dbReference type="InParanoid" id="A0A0P0XE76"/>